<dbReference type="PANTHER" id="PTHR11783">
    <property type="entry name" value="SULFOTRANSFERASE SULT"/>
    <property type="match status" value="1"/>
</dbReference>
<dbReference type="OMA" id="CIGNNFD"/>
<dbReference type="InterPro" id="IPR000863">
    <property type="entry name" value="Sulfotransferase_dom"/>
</dbReference>
<organism evidence="5">
    <name type="scientific">Harpegnathos saltator</name>
    <name type="common">Jerdon's jumping ant</name>
    <dbReference type="NCBI Taxonomy" id="610380"/>
    <lineage>
        <taxon>Eukaryota</taxon>
        <taxon>Metazoa</taxon>
        <taxon>Ecdysozoa</taxon>
        <taxon>Arthropoda</taxon>
        <taxon>Hexapoda</taxon>
        <taxon>Insecta</taxon>
        <taxon>Pterygota</taxon>
        <taxon>Neoptera</taxon>
        <taxon>Endopterygota</taxon>
        <taxon>Hymenoptera</taxon>
        <taxon>Apocrita</taxon>
        <taxon>Aculeata</taxon>
        <taxon>Formicoidea</taxon>
        <taxon>Formicidae</taxon>
        <taxon>Ponerinae</taxon>
        <taxon>Ponerini</taxon>
        <taxon>Harpegnathos</taxon>
    </lineage>
</organism>
<feature type="domain" description="Sulfotransferase" evidence="3">
    <location>
        <begin position="52"/>
        <end position="309"/>
    </location>
</feature>
<protein>
    <submittedName>
        <fullName evidence="4">Sulfotransferase family cytosolic 1B member 1</fullName>
    </submittedName>
</protein>
<dbReference type="EMBL" id="GL447755">
    <property type="protein sequence ID" value="EFN86019.1"/>
    <property type="molecule type" value="Genomic_DNA"/>
</dbReference>
<dbReference type="Proteomes" id="UP000008237">
    <property type="component" value="Unassembled WGS sequence"/>
</dbReference>
<dbReference type="SUPFAM" id="SSF52540">
    <property type="entry name" value="P-loop containing nucleoside triphosphate hydrolases"/>
    <property type="match status" value="1"/>
</dbReference>
<comment type="similarity">
    <text evidence="1">Belongs to the sulfotransferase 1 family.</text>
</comment>
<accession>E2BE32</accession>
<evidence type="ECO:0000256" key="2">
    <source>
        <dbReference type="ARBA" id="ARBA00022679"/>
    </source>
</evidence>
<dbReference type="InParanoid" id="E2BE32"/>
<dbReference type="InterPro" id="IPR027417">
    <property type="entry name" value="P-loop_NTPase"/>
</dbReference>
<dbReference type="AlphaFoldDB" id="E2BE32"/>
<name>E2BE32_HARSA</name>
<reference evidence="4 5" key="1">
    <citation type="journal article" date="2010" name="Science">
        <title>Genomic comparison of the ants Camponotus floridanus and Harpegnathos saltator.</title>
        <authorList>
            <person name="Bonasio R."/>
            <person name="Zhang G."/>
            <person name="Ye C."/>
            <person name="Mutti N.S."/>
            <person name="Fang X."/>
            <person name="Qin N."/>
            <person name="Donahue G."/>
            <person name="Yang P."/>
            <person name="Li Q."/>
            <person name="Li C."/>
            <person name="Zhang P."/>
            <person name="Huang Z."/>
            <person name="Berger S.L."/>
            <person name="Reinberg D."/>
            <person name="Wang J."/>
            <person name="Liebig J."/>
        </authorList>
    </citation>
    <scope>NUCLEOTIDE SEQUENCE [LARGE SCALE GENOMIC DNA]</scope>
    <source>
        <strain evidence="4 5">R22 G/1</strain>
    </source>
</reference>
<keyword evidence="2 4" id="KW-0808">Transferase</keyword>
<dbReference type="Gene3D" id="3.40.50.300">
    <property type="entry name" value="P-loop containing nucleotide triphosphate hydrolases"/>
    <property type="match status" value="1"/>
</dbReference>
<evidence type="ECO:0000313" key="5">
    <source>
        <dbReference type="Proteomes" id="UP000008237"/>
    </source>
</evidence>
<proteinExistence type="inferred from homology"/>
<evidence type="ECO:0000259" key="3">
    <source>
        <dbReference type="Pfam" id="PF00685"/>
    </source>
</evidence>
<evidence type="ECO:0000313" key="4">
    <source>
        <dbReference type="EMBL" id="EFN86019.1"/>
    </source>
</evidence>
<sequence>MFTYLEDKTAEKLDEMYGFKPSFLKVQPSQCLLPVQFVFYAQKIRNLKVYEDDIWMVSFPRTGSHWMQEMIWCIGNNFDYEKSRVSFLERCPLLETSSVLIGKQFNDLTNMGDLFEFVVKMPRPRYIKTHLPWELLPKELREKKPKIIYNTRNPKDTCVSFYHYCRTFHNMQGNFEEFAELMLQDNIPIAPFWKHILPFWKIKDQENILFLTYEEMKQDQVAVIKKTATFLDKNVTDEQIVELCEHLKFSKMTANPSVNMEMMLDKTRQNDPNHKFIRKGKIGDWVNYMSKDLSQRFDKWTEEHLRGTGLQLQMDVVDEE</sequence>
<gene>
    <name evidence="4" type="ORF">EAI_16908</name>
</gene>
<dbReference type="GO" id="GO:0008146">
    <property type="term" value="F:sulfotransferase activity"/>
    <property type="evidence" value="ECO:0007669"/>
    <property type="project" value="InterPro"/>
</dbReference>
<dbReference type="Pfam" id="PF00685">
    <property type="entry name" value="Sulfotransfer_1"/>
    <property type="match status" value="1"/>
</dbReference>
<dbReference type="OrthoDB" id="205623at2759"/>
<dbReference type="FunCoup" id="E2BE32">
    <property type="interactions" value="13"/>
</dbReference>
<evidence type="ECO:0000256" key="1">
    <source>
        <dbReference type="ARBA" id="ARBA00005771"/>
    </source>
</evidence>
<keyword evidence="5" id="KW-1185">Reference proteome</keyword>